<dbReference type="RefSeq" id="WP_249306388.1">
    <property type="nucleotide sequence ID" value="NZ_JACRSZ010000001.1"/>
</dbReference>
<comment type="similarity">
    <text evidence="1 2">Belongs to the metallophosphoesterase superfamily. YfcE family.</text>
</comment>
<dbReference type="EMBL" id="JACRSZ010000001">
    <property type="protein sequence ID" value="MBC8571546.1"/>
    <property type="molecule type" value="Genomic_DNA"/>
</dbReference>
<organism evidence="4 5">
    <name type="scientific">Jingyaoa shaoxingensis</name>
    <dbReference type="NCBI Taxonomy" id="2763671"/>
    <lineage>
        <taxon>Bacteria</taxon>
        <taxon>Bacillati</taxon>
        <taxon>Bacillota</taxon>
        <taxon>Clostridia</taxon>
        <taxon>Lachnospirales</taxon>
        <taxon>Lachnospiraceae</taxon>
        <taxon>Jingyaoa</taxon>
    </lineage>
</organism>
<dbReference type="Pfam" id="PF12850">
    <property type="entry name" value="Metallophos_2"/>
    <property type="match status" value="1"/>
</dbReference>
<dbReference type="InterPro" id="IPR029052">
    <property type="entry name" value="Metallo-depent_PP-like"/>
</dbReference>
<dbReference type="PANTHER" id="PTHR11124">
    <property type="entry name" value="VACUOLAR SORTING PROTEIN VPS29"/>
    <property type="match status" value="1"/>
</dbReference>
<comment type="caution">
    <text evidence="4">The sequence shown here is derived from an EMBL/GenBank/DDBJ whole genome shotgun (WGS) entry which is preliminary data.</text>
</comment>
<proteinExistence type="inferred from homology"/>
<dbReference type="InterPro" id="IPR041802">
    <property type="entry name" value="MPP_YfcE"/>
</dbReference>
<evidence type="ECO:0000256" key="1">
    <source>
        <dbReference type="ARBA" id="ARBA00008950"/>
    </source>
</evidence>
<protein>
    <recommendedName>
        <fullName evidence="2">Phosphoesterase</fullName>
        <ecNumber evidence="2">3.1.4.-</ecNumber>
    </recommendedName>
</protein>
<evidence type="ECO:0000313" key="4">
    <source>
        <dbReference type="EMBL" id="MBC8571546.1"/>
    </source>
</evidence>
<dbReference type="SUPFAM" id="SSF56300">
    <property type="entry name" value="Metallo-dependent phosphatases"/>
    <property type="match status" value="1"/>
</dbReference>
<name>A0ABR7N562_9FIRM</name>
<keyword evidence="5" id="KW-1185">Reference proteome</keyword>
<comment type="cofactor">
    <cofactor evidence="2">
        <name>a divalent metal cation</name>
        <dbReference type="ChEBI" id="CHEBI:60240"/>
    </cofactor>
</comment>
<feature type="domain" description="Calcineurin-like phosphoesterase" evidence="3">
    <location>
        <begin position="1"/>
        <end position="148"/>
    </location>
</feature>
<dbReference type="EC" id="3.1.4.-" evidence="2"/>
<dbReference type="Proteomes" id="UP000657421">
    <property type="component" value="Unassembled WGS sequence"/>
</dbReference>
<dbReference type="InterPro" id="IPR000979">
    <property type="entry name" value="Phosphodiesterase_MJ0936/Vps29"/>
</dbReference>
<evidence type="ECO:0000259" key="3">
    <source>
        <dbReference type="Pfam" id="PF12850"/>
    </source>
</evidence>
<gene>
    <name evidence="4" type="ORF">H8716_00380</name>
</gene>
<dbReference type="InterPro" id="IPR024654">
    <property type="entry name" value="Calcineurin-like_PHP_lpxH"/>
</dbReference>
<evidence type="ECO:0000313" key="5">
    <source>
        <dbReference type="Proteomes" id="UP000657421"/>
    </source>
</evidence>
<dbReference type="NCBIfam" id="TIGR00040">
    <property type="entry name" value="yfcE"/>
    <property type="match status" value="1"/>
</dbReference>
<accession>A0ABR7N562</accession>
<dbReference type="Gene3D" id="3.60.21.10">
    <property type="match status" value="1"/>
</dbReference>
<reference evidence="4 5" key="1">
    <citation type="submission" date="2020-08" db="EMBL/GenBank/DDBJ databases">
        <title>Genome public.</title>
        <authorList>
            <person name="Liu C."/>
            <person name="Sun Q."/>
        </authorList>
    </citation>
    <scope>NUCLEOTIDE SEQUENCE [LARGE SCALE GENOMIC DNA]</scope>
    <source>
        <strain evidence="4 5">NSJ-46</strain>
    </source>
</reference>
<evidence type="ECO:0000256" key="2">
    <source>
        <dbReference type="RuleBase" id="RU362039"/>
    </source>
</evidence>
<dbReference type="CDD" id="cd00841">
    <property type="entry name" value="MPP_YfcE"/>
    <property type="match status" value="1"/>
</dbReference>
<sequence>MRILVISDTHRKDENVEKILKKEGTFDRVIHLGDVEGSQKKLIRMVKCPMDMVAGNNDMFGDLPKEKELELCGHHILLTHGHYYYVSLDTAMLGSDACARGFDIVLYGHTHRPKIEERSGVILVNPGSVAYPRQEGRKPSYIIMKLEENGETDFEIKYLDV</sequence>
<keyword evidence="2" id="KW-0479">Metal-binding</keyword>